<proteinExistence type="predicted"/>
<dbReference type="EMBL" id="MT145177">
    <property type="protein sequence ID" value="QJI04409.1"/>
    <property type="molecule type" value="Genomic_DNA"/>
</dbReference>
<dbReference type="EMBL" id="MT144567">
    <property type="protein sequence ID" value="QJA55104.1"/>
    <property type="molecule type" value="Genomic_DNA"/>
</dbReference>
<protein>
    <submittedName>
        <fullName evidence="1">Uncharacterized protein</fullName>
    </submittedName>
</protein>
<evidence type="ECO:0000313" key="1">
    <source>
        <dbReference type="EMBL" id="QJA55104.1"/>
    </source>
</evidence>
<reference evidence="1" key="1">
    <citation type="submission" date="2020-03" db="EMBL/GenBank/DDBJ databases">
        <title>The deep terrestrial virosphere.</title>
        <authorList>
            <person name="Holmfeldt K."/>
            <person name="Nilsson E."/>
            <person name="Simone D."/>
            <person name="Lopez-Fernandez M."/>
            <person name="Wu X."/>
            <person name="de Brujin I."/>
            <person name="Lundin D."/>
            <person name="Andersson A."/>
            <person name="Bertilsson S."/>
            <person name="Dopson M."/>
        </authorList>
    </citation>
    <scope>NUCLEOTIDE SEQUENCE</scope>
    <source>
        <strain evidence="1">TM448A06871</strain>
        <strain evidence="2">TM448B08059</strain>
    </source>
</reference>
<sequence length="95" mass="11294">MTTTSQKILDQMWYLLMYSPDGDRERVRYWEARKEDLKKEIELVLSKTIGEVDSIDFFEIEDGVIGDKKIEMTEDFEAGAIWGWNEVKKKLKEKK</sequence>
<evidence type="ECO:0000313" key="2">
    <source>
        <dbReference type="EMBL" id="QJI04409.1"/>
    </source>
</evidence>
<gene>
    <name evidence="1" type="ORF">TM448A06871_0011</name>
    <name evidence="2" type="ORF">TM448B08059_0003</name>
</gene>
<name>A0A6H2A5L3_9ZZZZ</name>
<accession>A0A6H2A5L3</accession>
<dbReference type="AlphaFoldDB" id="A0A6H2A5L3"/>
<organism evidence="1">
    <name type="scientific">viral metagenome</name>
    <dbReference type="NCBI Taxonomy" id="1070528"/>
    <lineage>
        <taxon>unclassified sequences</taxon>
        <taxon>metagenomes</taxon>
        <taxon>organismal metagenomes</taxon>
    </lineage>
</organism>